<accession>A0A542ZUJ6</accession>
<feature type="transmembrane region" description="Helical" evidence="10">
    <location>
        <begin position="67"/>
        <end position="84"/>
    </location>
</feature>
<comment type="caution">
    <text evidence="11">The sequence shown here is derived from an EMBL/GenBank/DDBJ whole genome shotgun (WGS) entry which is preliminary data.</text>
</comment>
<keyword evidence="10" id="KW-0406">Ion transport</keyword>
<keyword evidence="2 10" id="KW-1003">Cell membrane</keyword>
<sequence>MNPALQCVAIAVAGGTGAVARYLLDSAFPARIRQRYPWGITTVNLLGSFLIGVLFGSQSMLGQWHDVATIGFLGGFTTFSTAMIDTVRLTEAGRHGAAFGNAFGQCIACVAAALLGMWVTSC</sequence>
<comment type="activity regulation">
    <text evidence="10">Na(+) is not transported, but it plays an essential structural role and its presence is essential for fluoride channel function.</text>
</comment>
<dbReference type="Proteomes" id="UP000315389">
    <property type="component" value="Unassembled WGS sequence"/>
</dbReference>
<name>A0A542ZUJ6_RARFA</name>
<dbReference type="AlphaFoldDB" id="A0A542ZUJ6"/>
<dbReference type="HAMAP" id="MF_00454">
    <property type="entry name" value="FluC"/>
    <property type="match status" value="1"/>
</dbReference>
<dbReference type="EMBL" id="VFOS01000001">
    <property type="protein sequence ID" value="TQL64012.1"/>
    <property type="molecule type" value="Genomic_DNA"/>
</dbReference>
<dbReference type="GO" id="GO:0005886">
    <property type="term" value="C:plasma membrane"/>
    <property type="evidence" value="ECO:0007669"/>
    <property type="project" value="UniProtKB-SubCell"/>
</dbReference>
<dbReference type="GO" id="GO:0062054">
    <property type="term" value="F:fluoride channel activity"/>
    <property type="evidence" value="ECO:0007669"/>
    <property type="project" value="UniProtKB-UniRule"/>
</dbReference>
<feature type="transmembrane region" description="Helical" evidence="10">
    <location>
        <begin position="36"/>
        <end position="55"/>
    </location>
</feature>
<comment type="catalytic activity">
    <reaction evidence="8">
        <text>fluoride(in) = fluoride(out)</text>
        <dbReference type="Rhea" id="RHEA:76159"/>
        <dbReference type="ChEBI" id="CHEBI:17051"/>
    </reaction>
    <physiologicalReaction direction="left-to-right" evidence="8">
        <dbReference type="Rhea" id="RHEA:76160"/>
    </physiologicalReaction>
</comment>
<reference evidence="11 12" key="1">
    <citation type="submission" date="2019-06" db="EMBL/GenBank/DDBJ databases">
        <title>Sequencing the genomes of 1000 actinobacteria strains.</title>
        <authorList>
            <person name="Klenk H.-P."/>
        </authorList>
    </citation>
    <scope>NUCLEOTIDE SEQUENCE [LARGE SCALE GENOMIC DNA]</scope>
    <source>
        <strain evidence="11 12">DSM 4813</strain>
    </source>
</reference>
<keyword evidence="3 10" id="KW-0812">Transmembrane</keyword>
<feature type="binding site" evidence="10">
    <location>
        <position position="77"/>
    </location>
    <ligand>
        <name>Na(+)</name>
        <dbReference type="ChEBI" id="CHEBI:29101"/>
        <note>structural</note>
    </ligand>
</feature>
<evidence type="ECO:0000256" key="8">
    <source>
        <dbReference type="ARBA" id="ARBA00035585"/>
    </source>
</evidence>
<keyword evidence="4 10" id="KW-1133">Transmembrane helix</keyword>
<evidence type="ECO:0000313" key="12">
    <source>
        <dbReference type="Proteomes" id="UP000315389"/>
    </source>
</evidence>
<feature type="binding site" evidence="10">
    <location>
        <position position="74"/>
    </location>
    <ligand>
        <name>Na(+)</name>
        <dbReference type="ChEBI" id="CHEBI:29101"/>
        <note>structural</note>
    </ligand>
</feature>
<evidence type="ECO:0000256" key="6">
    <source>
        <dbReference type="ARBA" id="ARBA00023303"/>
    </source>
</evidence>
<evidence type="ECO:0000256" key="4">
    <source>
        <dbReference type="ARBA" id="ARBA00022989"/>
    </source>
</evidence>
<keyword evidence="10" id="KW-0479">Metal-binding</keyword>
<evidence type="ECO:0000256" key="10">
    <source>
        <dbReference type="HAMAP-Rule" id="MF_00454"/>
    </source>
</evidence>
<dbReference type="GO" id="GO:0046872">
    <property type="term" value="F:metal ion binding"/>
    <property type="evidence" value="ECO:0007669"/>
    <property type="project" value="UniProtKB-KW"/>
</dbReference>
<keyword evidence="10" id="KW-0915">Sodium</keyword>
<keyword evidence="5 10" id="KW-0472">Membrane</keyword>
<feature type="transmembrane region" description="Helical" evidence="10">
    <location>
        <begin position="96"/>
        <end position="119"/>
    </location>
</feature>
<protein>
    <recommendedName>
        <fullName evidence="10">Fluoride-specific ion channel FluC</fullName>
    </recommendedName>
</protein>
<dbReference type="GO" id="GO:0140114">
    <property type="term" value="P:cellular detoxification of fluoride"/>
    <property type="evidence" value="ECO:0007669"/>
    <property type="project" value="UniProtKB-UniRule"/>
</dbReference>
<comment type="subcellular location">
    <subcellularLocation>
        <location evidence="1 10">Cell membrane</location>
        <topology evidence="1 10">Multi-pass membrane protein</topology>
    </subcellularLocation>
</comment>
<evidence type="ECO:0000256" key="1">
    <source>
        <dbReference type="ARBA" id="ARBA00004651"/>
    </source>
</evidence>
<evidence type="ECO:0000256" key="3">
    <source>
        <dbReference type="ARBA" id="ARBA00022692"/>
    </source>
</evidence>
<evidence type="ECO:0000256" key="5">
    <source>
        <dbReference type="ARBA" id="ARBA00023136"/>
    </source>
</evidence>
<dbReference type="RefSeq" id="WP_142118628.1">
    <property type="nucleotide sequence ID" value="NZ_BAAASV010000003.1"/>
</dbReference>
<keyword evidence="6 10" id="KW-0407">Ion channel</keyword>
<dbReference type="Pfam" id="PF02537">
    <property type="entry name" value="CRCB"/>
    <property type="match status" value="1"/>
</dbReference>
<evidence type="ECO:0000256" key="7">
    <source>
        <dbReference type="ARBA" id="ARBA00035120"/>
    </source>
</evidence>
<organism evidence="11 12">
    <name type="scientific">Rarobacter faecitabidus</name>
    <dbReference type="NCBI Taxonomy" id="13243"/>
    <lineage>
        <taxon>Bacteria</taxon>
        <taxon>Bacillati</taxon>
        <taxon>Actinomycetota</taxon>
        <taxon>Actinomycetes</taxon>
        <taxon>Micrococcales</taxon>
        <taxon>Rarobacteraceae</taxon>
        <taxon>Rarobacter</taxon>
    </lineage>
</organism>
<keyword evidence="12" id="KW-1185">Reference proteome</keyword>
<evidence type="ECO:0000256" key="9">
    <source>
        <dbReference type="ARBA" id="ARBA00049940"/>
    </source>
</evidence>
<dbReference type="PANTHER" id="PTHR28259:SF1">
    <property type="entry name" value="FLUORIDE EXPORT PROTEIN 1-RELATED"/>
    <property type="match status" value="1"/>
</dbReference>
<dbReference type="InterPro" id="IPR003691">
    <property type="entry name" value="FluC"/>
</dbReference>
<comment type="function">
    <text evidence="9 10">Fluoride-specific ion channel. Important for reducing fluoride concentration in the cell, thus reducing its toxicity.</text>
</comment>
<proteinExistence type="inferred from homology"/>
<evidence type="ECO:0000256" key="2">
    <source>
        <dbReference type="ARBA" id="ARBA00022475"/>
    </source>
</evidence>
<comment type="similarity">
    <text evidence="7 10">Belongs to the fluoride channel Fluc/FEX (TC 1.A.43) family.</text>
</comment>
<dbReference type="PANTHER" id="PTHR28259">
    <property type="entry name" value="FLUORIDE EXPORT PROTEIN 1-RELATED"/>
    <property type="match status" value="1"/>
</dbReference>
<keyword evidence="10" id="KW-0813">Transport</keyword>
<dbReference type="OrthoDB" id="5148600at2"/>
<gene>
    <name evidence="10" type="primary">fluC</name>
    <name evidence="10" type="synonym">crcB</name>
    <name evidence="11" type="ORF">FB461_0496</name>
</gene>
<evidence type="ECO:0000313" key="11">
    <source>
        <dbReference type="EMBL" id="TQL64012.1"/>
    </source>
</evidence>